<sequence length="29" mass="3442">MEHEIIFTALHIHLRWLRSLAKTGLQKAK</sequence>
<protein>
    <submittedName>
        <fullName evidence="1">Uncharacterized protein</fullName>
    </submittedName>
</protein>
<reference evidence="1" key="2">
    <citation type="journal article" date="2015" name="Data Brief">
        <title>Shoot transcriptome of the giant reed, Arundo donax.</title>
        <authorList>
            <person name="Barrero R.A."/>
            <person name="Guerrero F.D."/>
            <person name="Moolhuijzen P."/>
            <person name="Goolsby J.A."/>
            <person name="Tidwell J."/>
            <person name="Bellgard S.E."/>
            <person name="Bellgard M.I."/>
        </authorList>
    </citation>
    <scope>NUCLEOTIDE SEQUENCE</scope>
    <source>
        <tissue evidence="1">Shoot tissue taken approximately 20 cm above the soil surface</tissue>
    </source>
</reference>
<organism evidence="1">
    <name type="scientific">Arundo donax</name>
    <name type="common">Giant reed</name>
    <name type="synonym">Donax arundinaceus</name>
    <dbReference type="NCBI Taxonomy" id="35708"/>
    <lineage>
        <taxon>Eukaryota</taxon>
        <taxon>Viridiplantae</taxon>
        <taxon>Streptophyta</taxon>
        <taxon>Embryophyta</taxon>
        <taxon>Tracheophyta</taxon>
        <taxon>Spermatophyta</taxon>
        <taxon>Magnoliopsida</taxon>
        <taxon>Liliopsida</taxon>
        <taxon>Poales</taxon>
        <taxon>Poaceae</taxon>
        <taxon>PACMAD clade</taxon>
        <taxon>Arundinoideae</taxon>
        <taxon>Arundineae</taxon>
        <taxon>Arundo</taxon>
    </lineage>
</organism>
<accession>A0A0A8ZKL5</accession>
<dbReference type="AlphaFoldDB" id="A0A0A8ZKL5"/>
<proteinExistence type="predicted"/>
<reference evidence="1" key="1">
    <citation type="submission" date="2014-09" db="EMBL/GenBank/DDBJ databases">
        <authorList>
            <person name="Magalhaes I.L.F."/>
            <person name="Oliveira U."/>
            <person name="Santos F.R."/>
            <person name="Vidigal T.H.D.A."/>
            <person name="Brescovit A.D."/>
            <person name="Santos A.J."/>
        </authorList>
    </citation>
    <scope>NUCLEOTIDE SEQUENCE</scope>
    <source>
        <tissue evidence="1">Shoot tissue taken approximately 20 cm above the soil surface</tissue>
    </source>
</reference>
<dbReference type="EMBL" id="GBRH01260620">
    <property type="protein sequence ID" value="JAD37275.1"/>
    <property type="molecule type" value="Transcribed_RNA"/>
</dbReference>
<name>A0A0A8ZKL5_ARUDO</name>
<evidence type="ECO:0000313" key="1">
    <source>
        <dbReference type="EMBL" id="JAD37275.1"/>
    </source>
</evidence>